<feature type="domain" description="Protein kinase" evidence="9">
    <location>
        <begin position="141"/>
        <end position="412"/>
    </location>
</feature>
<evidence type="ECO:0000313" key="10">
    <source>
        <dbReference type="EMBL" id="CRL30701.1"/>
    </source>
</evidence>
<dbReference type="PROSITE" id="PS00107">
    <property type="entry name" value="PROTEIN_KINASE_ATP"/>
    <property type="match status" value="1"/>
</dbReference>
<dbReference type="PANTHER" id="PTHR24346:SF82">
    <property type="entry name" value="KP78A-RELATED"/>
    <property type="match status" value="1"/>
</dbReference>
<dbReference type="PANTHER" id="PTHR24346">
    <property type="entry name" value="MAP/MICROTUBULE AFFINITY-REGULATING KINASE"/>
    <property type="match status" value="1"/>
</dbReference>
<keyword evidence="5 10" id="KW-0418">Kinase</keyword>
<evidence type="ECO:0000313" key="11">
    <source>
        <dbReference type="Proteomes" id="UP000053732"/>
    </source>
</evidence>
<evidence type="ECO:0000256" key="7">
    <source>
        <dbReference type="PROSITE-ProRule" id="PRU10141"/>
    </source>
</evidence>
<dbReference type="InterPro" id="IPR017441">
    <property type="entry name" value="Protein_kinase_ATP_BS"/>
</dbReference>
<gene>
    <name evidence="10" type="ORF">PCAMFM013_S057g000023</name>
</gene>
<evidence type="ECO:0000256" key="8">
    <source>
        <dbReference type="RuleBase" id="RU000304"/>
    </source>
</evidence>
<evidence type="ECO:0000256" key="5">
    <source>
        <dbReference type="ARBA" id="ARBA00022777"/>
    </source>
</evidence>
<protein>
    <submittedName>
        <fullName evidence="10">Tyrosine-protein kinase, catalytic domain</fullName>
    </submittedName>
</protein>
<keyword evidence="4 7" id="KW-0547">Nucleotide-binding</keyword>
<sequence length="422" mass="48394">MTKRLRELLESVFKLFRFFTMNTPYETETPHDNGINHTLLAQDRENSDVEFEARGSIFSTSTNTIRNHGSGNGKHCHFQKAPTRKNRLFEKFIKTKKIMLPRRARSSPPPEALEWERGIKNPSQNEVTARENMAVLSQKYGEIYDTIGRGTSGVILLSRKVQEWHPNINCLYAIKVFRRGTQTSEIDYRSRIGAEFSISSSLRHHNVIQTFDLLQVGTDCLCECMEYCPGGDLHSLIVAKGQLEKAEADCFFKQLMRGANYLHEMGIAHRDLKPENLLLTSNGCLKISDFGDAECFRLAWETDIHMSRTRRGSRPYVSPEQYLDQEFDPRPVDIWAAAVTYVAMRTGKILWNTATNDDESFRDYVADRRIGRGYFLIDDICPGASRGVIYTMLDTNYVGRPRSKEVLCSQWLQEVVTCNSDE</sequence>
<comment type="similarity">
    <text evidence="1">Belongs to the protein kinase superfamily. CAMK Ser/Thr protein kinase family. NIM1 subfamily.</text>
</comment>
<dbReference type="PROSITE" id="PS50011">
    <property type="entry name" value="PROTEIN_KINASE_DOM"/>
    <property type="match status" value="1"/>
</dbReference>
<evidence type="ECO:0000259" key="9">
    <source>
        <dbReference type="PROSITE" id="PS50011"/>
    </source>
</evidence>
<dbReference type="GO" id="GO:0035556">
    <property type="term" value="P:intracellular signal transduction"/>
    <property type="evidence" value="ECO:0007669"/>
    <property type="project" value="TreeGrafter"/>
</dbReference>
<dbReference type="Proteomes" id="UP000053732">
    <property type="component" value="Unassembled WGS sequence"/>
</dbReference>
<dbReference type="SMART" id="SM00220">
    <property type="entry name" value="S_TKc"/>
    <property type="match status" value="1"/>
</dbReference>
<evidence type="ECO:0000256" key="2">
    <source>
        <dbReference type="ARBA" id="ARBA00022527"/>
    </source>
</evidence>
<dbReference type="GO" id="GO:0004674">
    <property type="term" value="F:protein serine/threonine kinase activity"/>
    <property type="evidence" value="ECO:0007669"/>
    <property type="project" value="UniProtKB-KW"/>
</dbReference>
<reference evidence="10 11" key="1">
    <citation type="journal article" date="2014" name="Nat. Commun.">
        <title>Multiple recent horizontal transfers of a large genomic region in cheese making fungi.</title>
        <authorList>
            <person name="Cheeseman K."/>
            <person name="Ropars J."/>
            <person name="Renault P."/>
            <person name="Dupont J."/>
            <person name="Gouzy J."/>
            <person name="Branca A."/>
            <person name="Abraham A.L."/>
            <person name="Ceppi M."/>
            <person name="Conseiller E."/>
            <person name="Debuchy R."/>
            <person name="Malagnac F."/>
            <person name="Goarin A."/>
            <person name="Silar P."/>
            <person name="Lacoste S."/>
            <person name="Sallet E."/>
            <person name="Bensimon A."/>
            <person name="Giraud T."/>
            <person name="Brygoo Y."/>
        </authorList>
    </citation>
    <scope>NUCLEOTIDE SEQUENCE [LARGE SCALE GENOMIC DNA]</scope>
    <source>
        <strain evidence="11">FM 013</strain>
    </source>
</reference>
<accession>A0A0G4PW19</accession>
<proteinExistence type="inferred from homology"/>
<dbReference type="GO" id="GO:0005737">
    <property type="term" value="C:cytoplasm"/>
    <property type="evidence" value="ECO:0007669"/>
    <property type="project" value="TreeGrafter"/>
</dbReference>
<keyword evidence="6 7" id="KW-0067">ATP-binding</keyword>
<organism evidence="10 11">
    <name type="scientific">Penicillium camemberti (strain FM 013)</name>
    <dbReference type="NCBI Taxonomy" id="1429867"/>
    <lineage>
        <taxon>Eukaryota</taxon>
        <taxon>Fungi</taxon>
        <taxon>Dikarya</taxon>
        <taxon>Ascomycota</taxon>
        <taxon>Pezizomycotina</taxon>
        <taxon>Eurotiomycetes</taxon>
        <taxon>Eurotiomycetidae</taxon>
        <taxon>Eurotiales</taxon>
        <taxon>Aspergillaceae</taxon>
        <taxon>Penicillium</taxon>
    </lineage>
</organism>
<dbReference type="CDD" id="cd13994">
    <property type="entry name" value="STKc_HAL4_like"/>
    <property type="match status" value="1"/>
</dbReference>
<dbReference type="Pfam" id="PF00069">
    <property type="entry name" value="Pkinase"/>
    <property type="match status" value="1"/>
</dbReference>
<evidence type="ECO:0000256" key="6">
    <source>
        <dbReference type="ARBA" id="ARBA00022840"/>
    </source>
</evidence>
<keyword evidence="11" id="KW-1185">Reference proteome</keyword>
<evidence type="ECO:0000256" key="1">
    <source>
        <dbReference type="ARBA" id="ARBA00010791"/>
    </source>
</evidence>
<evidence type="ECO:0000256" key="4">
    <source>
        <dbReference type="ARBA" id="ARBA00022741"/>
    </source>
</evidence>
<dbReference type="PROSITE" id="PS00108">
    <property type="entry name" value="PROTEIN_KINASE_ST"/>
    <property type="match status" value="1"/>
</dbReference>
<keyword evidence="2 8" id="KW-0723">Serine/threonine-protein kinase</keyword>
<dbReference type="GO" id="GO:0005524">
    <property type="term" value="F:ATP binding"/>
    <property type="evidence" value="ECO:0007669"/>
    <property type="project" value="UniProtKB-UniRule"/>
</dbReference>
<dbReference type="SUPFAM" id="SSF56112">
    <property type="entry name" value="Protein kinase-like (PK-like)"/>
    <property type="match status" value="1"/>
</dbReference>
<dbReference type="AlphaFoldDB" id="A0A0G4PW19"/>
<keyword evidence="3" id="KW-0808">Transferase</keyword>
<dbReference type="InterPro" id="IPR000719">
    <property type="entry name" value="Prot_kinase_dom"/>
</dbReference>
<dbReference type="EMBL" id="HG793190">
    <property type="protein sequence ID" value="CRL30701.1"/>
    <property type="molecule type" value="Genomic_DNA"/>
</dbReference>
<name>A0A0G4PW19_PENC3</name>
<dbReference type="InterPro" id="IPR011009">
    <property type="entry name" value="Kinase-like_dom_sf"/>
</dbReference>
<dbReference type="Gene3D" id="1.10.510.10">
    <property type="entry name" value="Transferase(Phosphotransferase) domain 1"/>
    <property type="match status" value="1"/>
</dbReference>
<feature type="binding site" evidence="7">
    <location>
        <position position="175"/>
    </location>
    <ligand>
        <name>ATP</name>
        <dbReference type="ChEBI" id="CHEBI:30616"/>
    </ligand>
</feature>
<dbReference type="STRING" id="1429867.A0A0G4PW19"/>
<evidence type="ECO:0000256" key="3">
    <source>
        <dbReference type="ARBA" id="ARBA00022679"/>
    </source>
</evidence>
<dbReference type="InterPro" id="IPR008271">
    <property type="entry name" value="Ser/Thr_kinase_AS"/>
</dbReference>